<dbReference type="GO" id="GO:0009103">
    <property type="term" value="P:lipopolysaccharide biosynthetic process"/>
    <property type="evidence" value="ECO:0007669"/>
    <property type="project" value="TreeGrafter"/>
</dbReference>
<feature type="transmembrane region" description="Helical" evidence="1">
    <location>
        <begin position="244"/>
        <end position="263"/>
    </location>
</feature>
<keyword evidence="1" id="KW-0812">Transmembrane</keyword>
<proteinExistence type="predicted"/>
<sequence length="384" mass="41269">MTASATVDRDGRRPGLPSLTGMRFLAAAAVFFSHAFFQFIPSSWGSGEGPAFLWSKAGSTGVSFFFVLSGFVLTWSARPGAGPGAFWRRRACKIYPNHLVTAAAAVLLALSQSRTVTGHQLLPNLLLVHTWLPRFDVLTGVNSVSWSLGCEAFFYLSFPLLLTALRRAPGRRLWWCAGGLAAAVWCVPLVSEVFLSGGAVLSPRMPYSVTQMWFVYFFPLTRCLEFALGMVLARLVAEGRFPRVPFAPAGALVLGSYFGALYAPGQYGTAAVTVVPLALLIVAGAGADVGGRPSPLRGTTMVWLGEVSFALYMVHELLIDQVARALGIGPADDLSGWQAAGLSLPVLGAAVGVAWLLYAGVERPVMRRWSRPRRKLVLEVGEFS</sequence>
<dbReference type="KEGG" id="salj:SMD11_1150"/>
<feature type="transmembrane region" description="Helical" evidence="1">
    <location>
        <begin position="213"/>
        <end position="237"/>
    </location>
</feature>
<dbReference type="EMBL" id="CP021744">
    <property type="protein sequence ID" value="ARZ66813.1"/>
    <property type="molecule type" value="Genomic_DNA"/>
</dbReference>
<feature type="transmembrane region" description="Helical" evidence="1">
    <location>
        <begin position="339"/>
        <end position="361"/>
    </location>
</feature>
<evidence type="ECO:0000259" key="2">
    <source>
        <dbReference type="Pfam" id="PF01757"/>
    </source>
</evidence>
<dbReference type="Proteomes" id="UP000195755">
    <property type="component" value="Chromosome"/>
</dbReference>
<reference evidence="3 4" key="1">
    <citation type="submission" date="2017-06" db="EMBL/GenBank/DDBJ databases">
        <title>Streptomyces albireticuli Genome sequencing and assembly.</title>
        <authorList>
            <person name="Wang Y."/>
            <person name="Du B."/>
            <person name="Ding Y."/>
            <person name="Liu H."/>
            <person name="Hou Q."/>
            <person name="Liu K."/>
            <person name="Yao L."/>
            <person name="Wang C."/>
        </authorList>
    </citation>
    <scope>NUCLEOTIDE SEQUENCE [LARGE SCALE GENOMIC DNA]</scope>
    <source>
        <strain evidence="3 4">MDJK11</strain>
    </source>
</reference>
<dbReference type="Pfam" id="PF01757">
    <property type="entry name" value="Acyl_transf_3"/>
    <property type="match status" value="1"/>
</dbReference>
<organism evidence="3 4">
    <name type="scientific">Streptomyces albireticuli</name>
    <dbReference type="NCBI Taxonomy" id="1940"/>
    <lineage>
        <taxon>Bacteria</taxon>
        <taxon>Bacillati</taxon>
        <taxon>Actinomycetota</taxon>
        <taxon>Actinomycetes</taxon>
        <taxon>Kitasatosporales</taxon>
        <taxon>Streptomycetaceae</taxon>
        <taxon>Streptomyces</taxon>
    </lineage>
</organism>
<evidence type="ECO:0000256" key="1">
    <source>
        <dbReference type="SAM" id="Phobius"/>
    </source>
</evidence>
<name>A0A1Z2KXN0_9ACTN</name>
<keyword evidence="1" id="KW-0472">Membrane</keyword>
<gene>
    <name evidence="3" type="ORF">SMD11_1150</name>
</gene>
<feature type="domain" description="Acyltransferase 3" evidence="2">
    <location>
        <begin position="18"/>
        <end position="358"/>
    </location>
</feature>
<evidence type="ECO:0000313" key="3">
    <source>
        <dbReference type="EMBL" id="ARZ66813.1"/>
    </source>
</evidence>
<feature type="transmembrane region" description="Helical" evidence="1">
    <location>
        <begin position="52"/>
        <end position="73"/>
    </location>
</feature>
<dbReference type="PANTHER" id="PTHR23028">
    <property type="entry name" value="ACETYLTRANSFERASE"/>
    <property type="match status" value="1"/>
</dbReference>
<dbReference type="GO" id="GO:0016747">
    <property type="term" value="F:acyltransferase activity, transferring groups other than amino-acyl groups"/>
    <property type="evidence" value="ECO:0007669"/>
    <property type="project" value="InterPro"/>
</dbReference>
<keyword evidence="1" id="KW-1133">Transmembrane helix</keyword>
<feature type="transmembrane region" description="Helical" evidence="1">
    <location>
        <begin position="269"/>
        <end position="289"/>
    </location>
</feature>
<protein>
    <submittedName>
        <fullName evidence="3">Mycarose O-acyltransferase</fullName>
    </submittedName>
</protein>
<keyword evidence="3" id="KW-0012">Acyltransferase</keyword>
<accession>A0A1Z2KXN0</accession>
<feature type="transmembrane region" description="Helical" evidence="1">
    <location>
        <begin position="21"/>
        <end position="40"/>
    </location>
</feature>
<feature type="transmembrane region" description="Helical" evidence="1">
    <location>
        <begin position="144"/>
        <end position="162"/>
    </location>
</feature>
<evidence type="ECO:0000313" key="4">
    <source>
        <dbReference type="Proteomes" id="UP000195755"/>
    </source>
</evidence>
<feature type="transmembrane region" description="Helical" evidence="1">
    <location>
        <begin position="174"/>
        <end position="201"/>
    </location>
</feature>
<dbReference type="PANTHER" id="PTHR23028:SF53">
    <property type="entry name" value="ACYL_TRANSF_3 DOMAIN-CONTAINING PROTEIN"/>
    <property type="match status" value="1"/>
</dbReference>
<dbReference type="InterPro" id="IPR002656">
    <property type="entry name" value="Acyl_transf_3_dom"/>
</dbReference>
<dbReference type="GO" id="GO:0016020">
    <property type="term" value="C:membrane"/>
    <property type="evidence" value="ECO:0007669"/>
    <property type="project" value="TreeGrafter"/>
</dbReference>
<dbReference type="RefSeq" id="WP_234365917.1">
    <property type="nucleotide sequence ID" value="NZ_CP021744.1"/>
</dbReference>
<feature type="transmembrane region" description="Helical" evidence="1">
    <location>
        <begin position="94"/>
        <end position="113"/>
    </location>
</feature>
<keyword evidence="3" id="KW-0808">Transferase</keyword>
<dbReference type="AlphaFoldDB" id="A0A1Z2KXN0"/>
<feature type="transmembrane region" description="Helical" evidence="1">
    <location>
        <begin position="301"/>
        <end position="319"/>
    </location>
</feature>
<dbReference type="InterPro" id="IPR050879">
    <property type="entry name" value="Acyltransferase_3"/>
</dbReference>